<reference evidence="1 2" key="1">
    <citation type="journal article" date="2007" name="PLoS Genet.">
        <title>The complete genome sequence of Yersinia pseudotuberculosis IP31758, the causative agent of Far East scarlet-like fever.</title>
        <authorList>
            <person name="Eppinger M."/>
            <person name="Rosovitz M.J."/>
            <person name="Fricke W.F."/>
            <person name="Rasko D.A."/>
            <person name="Kokorina G."/>
            <person name="Fayolle C."/>
            <person name="Lindler L.E."/>
            <person name="Carniel E."/>
            <person name="Ravel J."/>
        </authorList>
    </citation>
    <scope>NUCLEOTIDE SEQUENCE [LARGE SCALE GENOMIC DNA]</scope>
    <source>
        <strain evidence="1 2">IP 31758</strain>
    </source>
</reference>
<evidence type="ECO:0000313" key="2">
    <source>
        <dbReference type="Proteomes" id="UP000002412"/>
    </source>
</evidence>
<gene>
    <name evidence="1" type="ordered locus">YpsIP31758_2267</name>
</gene>
<proteinExistence type="predicted"/>
<dbReference type="Proteomes" id="UP000002412">
    <property type="component" value="Chromosome"/>
</dbReference>
<accession>A0A0U1R2R5</accession>
<dbReference type="AlphaFoldDB" id="A0A0U1R2R5"/>
<dbReference type="KEGG" id="ypi:YpsIP31758_2267"/>
<evidence type="ECO:0000313" key="1">
    <source>
        <dbReference type="EMBL" id="ABS49582.1"/>
    </source>
</evidence>
<dbReference type="EMBL" id="CP000720">
    <property type="protein sequence ID" value="ABS49582.1"/>
    <property type="molecule type" value="Genomic_DNA"/>
</dbReference>
<organism evidence="1 2">
    <name type="scientific">Yersinia pseudotuberculosis serotype O:1b (strain IP 31758)</name>
    <dbReference type="NCBI Taxonomy" id="349747"/>
    <lineage>
        <taxon>Bacteria</taxon>
        <taxon>Pseudomonadati</taxon>
        <taxon>Pseudomonadota</taxon>
        <taxon>Gammaproteobacteria</taxon>
        <taxon>Enterobacterales</taxon>
        <taxon>Yersiniaceae</taxon>
        <taxon>Yersinia</taxon>
    </lineage>
</organism>
<dbReference type="HOGENOM" id="CLU_3142468_0_0_6"/>
<name>A0A0U1R2R5_YERP3</name>
<protein>
    <submittedName>
        <fullName evidence="1">Uncharacterized protein</fullName>
    </submittedName>
</protein>
<sequence>MKLLHIIINPEFALPKLLKNQTEFTLQSPPDLTWLHKVATCLILSEIKS</sequence>